<sequence>MTKVHRHTQSLTDLDHLFTKHRIVNTLYQHALHTRQYLLASLSAILDKIAMSYSTTLHTVQGFGSHYQTLRENEHEDWTCLFSS</sequence>
<evidence type="ECO:0000313" key="1">
    <source>
        <dbReference type="EMBL" id="KAF1941953.1"/>
    </source>
</evidence>
<dbReference type="Proteomes" id="UP000800038">
    <property type="component" value="Unassembled WGS sequence"/>
</dbReference>
<keyword evidence="2" id="KW-1185">Reference proteome</keyword>
<dbReference type="AlphaFoldDB" id="A0A6A5SP57"/>
<protein>
    <submittedName>
        <fullName evidence="1">Uncharacterized protein</fullName>
    </submittedName>
</protein>
<name>A0A6A5SP57_9PLEO</name>
<proteinExistence type="predicted"/>
<reference evidence="1" key="1">
    <citation type="journal article" date="2020" name="Stud. Mycol.">
        <title>101 Dothideomycetes genomes: a test case for predicting lifestyles and emergence of pathogens.</title>
        <authorList>
            <person name="Haridas S."/>
            <person name="Albert R."/>
            <person name="Binder M."/>
            <person name="Bloem J."/>
            <person name="Labutti K."/>
            <person name="Salamov A."/>
            <person name="Andreopoulos B."/>
            <person name="Baker S."/>
            <person name="Barry K."/>
            <person name="Bills G."/>
            <person name="Bluhm B."/>
            <person name="Cannon C."/>
            <person name="Castanera R."/>
            <person name="Culley D."/>
            <person name="Daum C."/>
            <person name="Ezra D."/>
            <person name="Gonzalez J."/>
            <person name="Henrissat B."/>
            <person name="Kuo A."/>
            <person name="Liang C."/>
            <person name="Lipzen A."/>
            <person name="Lutzoni F."/>
            <person name="Magnuson J."/>
            <person name="Mondo S."/>
            <person name="Nolan M."/>
            <person name="Ohm R."/>
            <person name="Pangilinan J."/>
            <person name="Park H.-J."/>
            <person name="Ramirez L."/>
            <person name="Alfaro M."/>
            <person name="Sun H."/>
            <person name="Tritt A."/>
            <person name="Yoshinaga Y."/>
            <person name="Zwiers L.-H."/>
            <person name="Turgeon B."/>
            <person name="Goodwin S."/>
            <person name="Spatafora J."/>
            <person name="Crous P."/>
            <person name="Grigoriev I."/>
        </authorList>
    </citation>
    <scope>NUCLEOTIDE SEQUENCE</scope>
    <source>
        <strain evidence="1">CBS 161.51</strain>
    </source>
</reference>
<organism evidence="1 2">
    <name type="scientific">Clathrospora elynae</name>
    <dbReference type="NCBI Taxonomy" id="706981"/>
    <lineage>
        <taxon>Eukaryota</taxon>
        <taxon>Fungi</taxon>
        <taxon>Dikarya</taxon>
        <taxon>Ascomycota</taxon>
        <taxon>Pezizomycotina</taxon>
        <taxon>Dothideomycetes</taxon>
        <taxon>Pleosporomycetidae</taxon>
        <taxon>Pleosporales</taxon>
        <taxon>Diademaceae</taxon>
        <taxon>Clathrospora</taxon>
    </lineage>
</organism>
<evidence type="ECO:0000313" key="2">
    <source>
        <dbReference type="Proteomes" id="UP000800038"/>
    </source>
</evidence>
<gene>
    <name evidence="1" type="ORF">EJ02DRAFT_185481</name>
</gene>
<dbReference type="EMBL" id="ML976040">
    <property type="protein sequence ID" value="KAF1941953.1"/>
    <property type="molecule type" value="Genomic_DNA"/>
</dbReference>
<accession>A0A6A5SP57</accession>